<dbReference type="RefSeq" id="XP_017995348.1">
    <property type="nucleotide sequence ID" value="XM_018140552.1"/>
</dbReference>
<reference evidence="1 2" key="1">
    <citation type="submission" date="2015-06" db="EMBL/GenBank/DDBJ databases">
        <title>Draft genome of the ant-associated black yeast Phialophora attae CBS 131958.</title>
        <authorList>
            <person name="Moreno L.F."/>
            <person name="Stielow B.J."/>
            <person name="de Hoog S."/>
            <person name="Vicente V.A."/>
            <person name="Weiss V.A."/>
            <person name="de Vries M."/>
            <person name="Cruz L.M."/>
            <person name="Souza E.M."/>
        </authorList>
    </citation>
    <scope>NUCLEOTIDE SEQUENCE [LARGE SCALE GENOMIC DNA]</scope>
    <source>
        <strain evidence="1 2">CBS 131958</strain>
    </source>
</reference>
<evidence type="ECO:0000313" key="2">
    <source>
        <dbReference type="Proteomes" id="UP000038010"/>
    </source>
</evidence>
<dbReference type="VEuPathDB" id="FungiDB:AB675_11684"/>
<name>A0A0N1HHQ1_9EURO</name>
<protein>
    <recommendedName>
        <fullName evidence="3">F-box domain-containing protein</fullName>
    </recommendedName>
</protein>
<proteinExistence type="predicted"/>
<evidence type="ECO:0000313" key="1">
    <source>
        <dbReference type="EMBL" id="KPI35385.1"/>
    </source>
</evidence>
<sequence length="96" mass="11449">MSHVSTPPWVKPEPKLDCMPPEIIEKILGFAIPPELTITATYQRTVRRCKGAGLCTRDWRQSRPFVWDAIDYADRRMRWRWSASSSRRMFVRLRRE</sequence>
<dbReference type="AlphaFoldDB" id="A0A0N1HHQ1"/>
<accession>A0A0N1HHQ1</accession>
<comment type="caution">
    <text evidence="1">The sequence shown here is derived from an EMBL/GenBank/DDBJ whole genome shotgun (WGS) entry which is preliminary data.</text>
</comment>
<evidence type="ECO:0008006" key="3">
    <source>
        <dbReference type="Google" id="ProtNLM"/>
    </source>
</evidence>
<dbReference type="EMBL" id="LFJN01000040">
    <property type="protein sequence ID" value="KPI35385.1"/>
    <property type="molecule type" value="Genomic_DNA"/>
</dbReference>
<dbReference type="Proteomes" id="UP000038010">
    <property type="component" value="Unassembled WGS sequence"/>
</dbReference>
<gene>
    <name evidence="1" type="ORF">AB675_11684</name>
</gene>
<organism evidence="1 2">
    <name type="scientific">Cyphellophora attinorum</name>
    <dbReference type="NCBI Taxonomy" id="1664694"/>
    <lineage>
        <taxon>Eukaryota</taxon>
        <taxon>Fungi</taxon>
        <taxon>Dikarya</taxon>
        <taxon>Ascomycota</taxon>
        <taxon>Pezizomycotina</taxon>
        <taxon>Eurotiomycetes</taxon>
        <taxon>Chaetothyriomycetidae</taxon>
        <taxon>Chaetothyriales</taxon>
        <taxon>Cyphellophoraceae</taxon>
        <taxon>Cyphellophora</taxon>
    </lineage>
</organism>
<keyword evidence="2" id="KW-1185">Reference proteome</keyword>
<dbReference type="GeneID" id="28732433"/>